<organism evidence="1">
    <name type="scientific">hydrothermal vent metagenome</name>
    <dbReference type="NCBI Taxonomy" id="652676"/>
    <lineage>
        <taxon>unclassified sequences</taxon>
        <taxon>metagenomes</taxon>
        <taxon>ecological metagenomes</taxon>
    </lineage>
</organism>
<dbReference type="AlphaFoldDB" id="A0A160THB9"/>
<protein>
    <submittedName>
        <fullName evidence="1">Methanol oxidation genes, glmU-like</fullName>
    </submittedName>
</protein>
<dbReference type="EMBL" id="CZQC01000066">
    <property type="protein sequence ID" value="CUS42469.1"/>
    <property type="molecule type" value="Genomic_DNA"/>
</dbReference>
<gene>
    <name evidence="1" type="ORF">MGWOODY_Tha234</name>
</gene>
<proteinExistence type="predicted"/>
<dbReference type="Gene3D" id="3.60.15.10">
    <property type="entry name" value="Ribonuclease Z/Hydroxyacylglutathione hydrolase-like"/>
    <property type="match status" value="1"/>
</dbReference>
<accession>A0A160THB9</accession>
<name>A0A160THB9_9ZZZZ</name>
<dbReference type="SUPFAM" id="SSF56281">
    <property type="entry name" value="Metallo-hydrolase/oxidoreductase"/>
    <property type="match status" value="1"/>
</dbReference>
<reference evidence="1" key="1">
    <citation type="submission" date="2015-10" db="EMBL/GenBank/DDBJ databases">
        <authorList>
            <person name="Gilbert D.G."/>
        </authorList>
    </citation>
    <scope>NUCLEOTIDE SEQUENCE</scope>
</reference>
<dbReference type="InterPro" id="IPR036866">
    <property type="entry name" value="RibonucZ/Hydroxyglut_hydro"/>
</dbReference>
<evidence type="ECO:0000313" key="1">
    <source>
        <dbReference type="EMBL" id="CUS42469.1"/>
    </source>
</evidence>
<sequence>MYPQSYPHDEIVSLYPGVYFLHGSIKMGPGMRMNRNMVILKSGQELTLINPVRMSEEGLSSLDELGDVKHIMRLGDFHGLDDAFYLDRYQCEFWAQAGQVTYPQPKATQLITTNSVSPFPNSEFFIFESAKNPEAALFLKDNKLLITTDSVQFHADWSYFTWFTKIAFKLLGFKIGVNIGPPWLKGVTPKGGSLKSDFEKLLALDFDAIVAAHGRLLESGAKEALTAEVRRIYK</sequence>